<protein>
    <submittedName>
        <fullName evidence="2">Uncharacterized protein AlNc14C30G2799</fullName>
    </submittedName>
</protein>
<keyword evidence="1" id="KW-0732">Signal</keyword>
<dbReference type="NCBIfam" id="NF038127">
    <property type="entry name" value="FDP_fam"/>
    <property type="match status" value="1"/>
</dbReference>
<reference evidence="2" key="1">
    <citation type="journal article" date="2011" name="PLoS Biol.">
        <title>Gene gain and loss during evolution of obligate parasitism in the white rust pathogen of Arabidopsis thaliana.</title>
        <authorList>
            <person name="Kemen E."/>
            <person name="Gardiner A."/>
            <person name="Schultz-Larsen T."/>
            <person name="Kemen A.C."/>
            <person name="Balmuth A.L."/>
            <person name="Robert-Seilaniantz A."/>
            <person name="Bailey K."/>
            <person name="Holub E."/>
            <person name="Studholme D.J."/>
            <person name="Maclean D."/>
            <person name="Jones J.D."/>
        </authorList>
    </citation>
    <scope>NUCLEOTIDE SEQUENCE</scope>
</reference>
<organism evidence="2">
    <name type="scientific">Albugo laibachii Nc14</name>
    <dbReference type="NCBI Taxonomy" id="890382"/>
    <lineage>
        <taxon>Eukaryota</taxon>
        <taxon>Sar</taxon>
        <taxon>Stramenopiles</taxon>
        <taxon>Oomycota</taxon>
        <taxon>Peronosporomycetes</taxon>
        <taxon>Albuginales</taxon>
        <taxon>Albuginaceae</taxon>
        <taxon>Albugo</taxon>
    </lineage>
</organism>
<evidence type="ECO:0000256" key="1">
    <source>
        <dbReference type="SAM" id="SignalP"/>
    </source>
</evidence>
<name>F0W7J3_9STRA</name>
<feature type="chain" id="PRO_5003259195" evidence="1">
    <location>
        <begin position="20"/>
        <end position="237"/>
    </location>
</feature>
<sequence>MHSRTLFFNVVVWTASAQAQTVVKEVFDGSIFRTSSFMTVDQYKLSITEPSMLLEIDMLSMETNNNKSFVDVNGDCDSAFIDSQVYLFQQSGVATWKLVASNDDETDVIANYGKGRKDGSISVQDSYLLRTLQPGNYMLAVGRYPLSAAEALAGRSGGANVGYTPYACQTRRAPYGNYRATIRSRSMNGNKVVVASPCSYVGSSCGAIMNVQECVFPLQSQSSYNAIATTCRYDRAI</sequence>
<dbReference type="AlphaFoldDB" id="F0W7J3"/>
<feature type="signal peptide" evidence="1">
    <location>
        <begin position="1"/>
        <end position="19"/>
    </location>
</feature>
<reference evidence="2" key="2">
    <citation type="submission" date="2011-02" db="EMBL/GenBank/DDBJ databases">
        <authorList>
            <person name="MacLean D."/>
        </authorList>
    </citation>
    <scope>NUCLEOTIDE SEQUENCE</scope>
</reference>
<dbReference type="EMBL" id="FR824075">
    <property type="protein sequence ID" value="CCA17094.1"/>
    <property type="molecule type" value="Genomic_DNA"/>
</dbReference>
<evidence type="ECO:0000313" key="2">
    <source>
        <dbReference type="EMBL" id="CCA17094.1"/>
    </source>
</evidence>
<accession>F0W7J3</accession>
<dbReference type="HOGENOM" id="CLU_1126391_0_0_1"/>
<proteinExistence type="predicted"/>
<gene>
    <name evidence="2" type="primary">AlNc14C30G2799</name>
    <name evidence="2" type="ORF">ALNC14_032370</name>
</gene>